<dbReference type="AlphaFoldDB" id="A0AA41Z4V8"/>
<comment type="caution">
    <text evidence="3">The sequence shown here is derived from an EMBL/GenBank/DDBJ whole genome shotgun (WGS) entry which is preliminary data.</text>
</comment>
<evidence type="ECO:0000313" key="4">
    <source>
        <dbReference type="Proteomes" id="UP001165667"/>
    </source>
</evidence>
<dbReference type="PANTHER" id="PTHR38595:SF1">
    <property type="entry name" value="TYPE VI SECRETION SYSTEM COMPONENT TSSE1"/>
    <property type="match status" value="1"/>
</dbReference>
<proteinExistence type="predicted"/>
<feature type="domain" description="IraD/Gp25-like" evidence="2">
    <location>
        <begin position="59"/>
        <end position="163"/>
    </location>
</feature>
<keyword evidence="4" id="KW-1185">Reference proteome</keyword>
<dbReference type="NCBIfam" id="TIGR03357">
    <property type="entry name" value="VI_zyme"/>
    <property type="match status" value="1"/>
</dbReference>
<dbReference type="InterPro" id="IPR017737">
    <property type="entry name" value="TssE1-like"/>
</dbReference>
<reference evidence="3" key="1">
    <citation type="submission" date="2022-05" db="EMBL/GenBank/DDBJ databases">
        <authorList>
            <person name="Pankratov T."/>
        </authorList>
    </citation>
    <scope>NUCLEOTIDE SEQUENCE</scope>
    <source>
        <strain evidence="3">BP6-180914</strain>
    </source>
</reference>
<dbReference type="InterPro" id="IPR007048">
    <property type="entry name" value="IraD/Gp25-like"/>
</dbReference>
<dbReference type="InterPro" id="IPR053176">
    <property type="entry name" value="T6SS_TssE1-like"/>
</dbReference>
<dbReference type="Pfam" id="PF04965">
    <property type="entry name" value="GPW_gp25"/>
    <property type="match status" value="1"/>
</dbReference>
<protein>
    <submittedName>
        <fullName evidence="3">Type VI secretion system baseplate subunit TssE</fullName>
    </submittedName>
</protein>
<evidence type="ECO:0000256" key="1">
    <source>
        <dbReference type="SAM" id="MobiDB-lite"/>
    </source>
</evidence>
<accession>A0AA41Z4V8</accession>
<dbReference type="Proteomes" id="UP001165667">
    <property type="component" value="Unassembled WGS sequence"/>
</dbReference>
<dbReference type="PANTHER" id="PTHR38595">
    <property type="entry name" value="CYTOPLASMIC PROTEIN-RELATED"/>
    <property type="match status" value="1"/>
</dbReference>
<feature type="region of interest" description="Disordered" evidence="1">
    <location>
        <begin position="18"/>
        <end position="51"/>
    </location>
</feature>
<name>A0AA41Z4V8_9HYPH</name>
<dbReference type="SUPFAM" id="SSF160719">
    <property type="entry name" value="gpW/gp25-like"/>
    <property type="match status" value="1"/>
</dbReference>
<organism evidence="3 4">
    <name type="scientific">Lichenifustis flavocetrariae</name>
    <dbReference type="NCBI Taxonomy" id="2949735"/>
    <lineage>
        <taxon>Bacteria</taxon>
        <taxon>Pseudomonadati</taxon>
        <taxon>Pseudomonadota</taxon>
        <taxon>Alphaproteobacteria</taxon>
        <taxon>Hyphomicrobiales</taxon>
        <taxon>Lichenihabitantaceae</taxon>
        <taxon>Lichenifustis</taxon>
    </lineage>
</organism>
<dbReference type="EMBL" id="JAMOIM010000009">
    <property type="protein sequence ID" value="MCW6509312.1"/>
    <property type="molecule type" value="Genomic_DNA"/>
</dbReference>
<sequence>MAGLKKSNRLSPPLMWAFRSAAENRDSRDQPERRNDTNGQQLVPDRKGTSAASITEPILRREVWRDLENLLNTIALESTQREVGRAPHVRTSILNFGLPDMAHRSIDELLANDRGMERQIEAALKAFEPRLVEGTIRVKRDATVDPSGLKVRFLVSADLICRPVDIPLEFTADVDIGSGRFAISRL</sequence>
<evidence type="ECO:0000313" key="3">
    <source>
        <dbReference type="EMBL" id="MCW6509312.1"/>
    </source>
</evidence>
<feature type="compositionally biased region" description="Basic and acidic residues" evidence="1">
    <location>
        <begin position="22"/>
        <end position="36"/>
    </location>
</feature>
<gene>
    <name evidence="3" type="primary">tssE</name>
    <name evidence="3" type="ORF">M8523_14910</name>
</gene>
<evidence type="ECO:0000259" key="2">
    <source>
        <dbReference type="Pfam" id="PF04965"/>
    </source>
</evidence>